<organism evidence="1 2">
    <name type="scientific">Leptospira weilii serovar Topaz str. LT2116</name>
    <dbReference type="NCBI Taxonomy" id="1088540"/>
    <lineage>
        <taxon>Bacteria</taxon>
        <taxon>Pseudomonadati</taxon>
        <taxon>Spirochaetota</taxon>
        <taxon>Spirochaetia</taxon>
        <taxon>Leptospirales</taxon>
        <taxon>Leptospiraceae</taxon>
        <taxon>Leptospira</taxon>
    </lineage>
</organism>
<comment type="caution">
    <text evidence="1">The sequence shown here is derived from an EMBL/GenBank/DDBJ whole genome shotgun (WGS) entry which is preliminary data.</text>
</comment>
<evidence type="ECO:0000313" key="2">
    <source>
        <dbReference type="Proteomes" id="UP000011770"/>
    </source>
</evidence>
<dbReference type="Proteomes" id="UP000011770">
    <property type="component" value="Unassembled WGS sequence"/>
</dbReference>
<sequence>MNISTRYTQKKNIIKILIFNLISKSHTQSDVPTSTRKRITDQIRNSSIRKILRFKSK</sequence>
<name>M3FVM1_9LEPT</name>
<proteinExistence type="predicted"/>
<dbReference type="AlphaFoldDB" id="M3FVM1"/>
<evidence type="ECO:0000313" key="1">
    <source>
        <dbReference type="EMBL" id="EMF84317.1"/>
    </source>
</evidence>
<reference evidence="1 2" key="1">
    <citation type="submission" date="2013-01" db="EMBL/GenBank/DDBJ databases">
        <authorList>
            <person name="Harkins D.M."/>
            <person name="Durkin A.S."/>
            <person name="Brinkac L.M."/>
            <person name="Haft D.H."/>
            <person name="Selengut J.D."/>
            <person name="Sanka R."/>
            <person name="DePew J."/>
            <person name="Purushe J."/>
            <person name="Tulsiani S.M."/>
            <person name="Graham G.C."/>
            <person name="Burns M.-A."/>
            <person name="Dohnt M.F."/>
            <person name="Smythe L.D."/>
            <person name="McKay D.B."/>
            <person name="Craig S.B."/>
            <person name="Vinetz J.M."/>
            <person name="Sutton G.G."/>
            <person name="Nierman W.C."/>
            <person name="Fouts D.E."/>
        </authorList>
    </citation>
    <scope>NUCLEOTIDE SEQUENCE [LARGE SCALE GENOMIC DNA]</scope>
    <source>
        <strain evidence="1 2">LT2116</strain>
    </source>
</reference>
<dbReference type="EMBL" id="AHOR02000004">
    <property type="protein sequence ID" value="EMF84317.1"/>
    <property type="molecule type" value="Genomic_DNA"/>
</dbReference>
<protein>
    <submittedName>
        <fullName evidence="1">Uncharacterized protein</fullName>
    </submittedName>
</protein>
<accession>M3FVM1</accession>
<gene>
    <name evidence="1" type="ORF">LEP1GSC188_0371</name>
</gene>